<gene>
    <name evidence="3" type="ORF">Pfra01_002589100</name>
</gene>
<dbReference type="SUPFAM" id="SSF56219">
    <property type="entry name" value="DNase I-like"/>
    <property type="match status" value="1"/>
</dbReference>
<sequence>MLFHSRSNFQEPRSAFQEHWSPHTMAIHARLDGKEVYVLNLYAPTDKTAREAYYRHLTQFAIPAGSHLYVGGDFNCTQHETQDRTYGPTAAHRRSMALDHLITFWGVHDSLEAALPECGEADQLQWFHTAHHPHEYSIPGLATSRLDRWYVNGAARQWAADTQVDAWGLRSIHKGVMLHLRLPNDPVRVLKPQKVFPVPAYARDRVDAVVRRELQQFRASLQHDSPTAQGTAAAWDALKLRIVSGIYGPNGKRTAAVNAYTGKTQTTPFSSKMRNGKSYSGSPGGTACSGLSTADQTTGKGPHSPDSRCETGLDSHQGATFITVTRLECWKDHQTNL</sequence>
<dbReference type="InterPro" id="IPR005135">
    <property type="entry name" value="Endo/exonuclease/phosphatase"/>
</dbReference>
<dbReference type="Proteomes" id="UP001165121">
    <property type="component" value="Unassembled WGS sequence"/>
</dbReference>
<feature type="domain" description="Endonuclease/exonuclease/phosphatase" evidence="2">
    <location>
        <begin position="6"/>
        <end position="162"/>
    </location>
</feature>
<evidence type="ECO:0000256" key="1">
    <source>
        <dbReference type="SAM" id="MobiDB-lite"/>
    </source>
</evidence>
<feature type="compositionally biased region" description="Polar residues" evidence="1">
    <location>
        <begin position="265"/>
        <end position="281"/>
    </location>
</feature>
<dbReference type="Gene3D" id="3.60.10.10">
    <property type="entry name" value="Endonuclease/exonuclease/phosphatase"/>
    <property type="match status" value="1"/>
</dbReference>
<dbReference type="AlphaFoldDB" id="A0A9W6YE63"/>
<dbReference type="GO" id="GO:0003824">
    <property type="term" value="F:catalytic activity"/>
    <property type="evidence" value="ECO:0007669"/>
    <property type="project" value="InterPro"/>
</dbReference>
<feature type="compositionally biased region" description="Polar residues" evidence="1">
    <location>
        <begin position="289"/>
        <end position="299"/>
    </location>
</feature>
<proteinExistence type="predicted"/>
<name>A0A9W6YE63_9STRA</name>
<evidence type="ECO:0000313" key="3">
    <source>
        <dbReference type="EMBL" id="GMF59765.1"/>
    </source>
</evidence>
<dbReference type="InterPro" id="IPR036691">
    <property type="entry name" value="Endo/exonu/phosph_ase_sf"/>
</dbReference>
<dbReference type="OrthoDB" id="168226at2759"/>
<dbReference type="Pfam" id="PF03372">
    <property type="entry name" value="Exo_endo_phos"/>
    <property type="match status" value="1"/>
</dbReference>
<organism evidence="3 4">
    <name type="scientific">Phytophthora fragariaefolia</name>
    <dbReference type="NCBI Taxonomy" id="1490495"/>
    <lineage>
        <taxon>Eukaryota</taxon>
        <taxon>Sar</taxon>
        <taxon>Stramenopiles</taxon>
        <taxon>Oomycota</taxon>
        <taxon>Peronosporomycetes</taxon>
        <taxon>Peronosporales</taxon>
        <taxon>Peronosporaceae</taxon>
        <taxon>Phytophthora</taxon>
    </lineage>
</organism>
<evidence type="ECO:0000259" key="2">
    <source>
        <dbReference type="Pfam" id="PF03372"/>
    </source>
</evidence>
<comment type="caution">
    <text evidence="3">The sequence shown here is derived from an EMBL/GenBank/DDBJ whole genome shotgun (WGS) entry which is preliminary data.</text>
</comment>
<feature type="compositionally biased region" description="Basic and acidic residues" evidence="1">
    <location>
        <begin position="303"/>
        <end position="313"/>
    </location>
</feature>
<accession>A0A9W6YE63</accession>
<protein>
    <submittedName>
        <fullName evidence="3">Unnamed protein product</fullName>
    </submittedName>
</protein>
<feature type="region of interest" description="Disordered" evidence="1">
    <location>
        <begin position="265"/>
        <end position="314"/>
    </location>
</feature>
<evidence type="ECO:0000313" key="4">
    <source>
        <dbReference type="Proteomes" id="UP001165121"/>
    </source>
</evidence>
<reference evidence="3" key="1">
    <citation type="submission" date="2023-04" db="EMBL/GenBank/DDBJ databases">
        <title>Phytophthora fragariaefolia NBRC 109709.</title>
        <authorList>
            <person name="Ichikawa N."/>
            <person name="Sato H."/>
            <person name="Tonouchi N."/>
        </authorList>
    </citation>
    <scope>NUCLEOTIDE SEQUENCE</scope>
    <source>
        <strain evidence="3">NBRC 109709</strain>
    </source>
</reference>
<dbReference type="EMBL" id="BSXT01005108">
    <property type="protein sequence ID" value="GMF59765.1"/>
    <property type="molecule type" value="Genomic_DNA"/>
</dbReference>
<keyword evidence="4" id="KW-1185">Reference proteome</keyword>